<dbReference type="HOGENOM" id="CLU_054549_1_0_10"/>
<evidence type="ECO:0000313" key="4">
    <source>
        <dbReference type="Proteomes" id="UP000006008"/>
    </source>
</evidence>
<protein>
    <recommendedName>
        <fullName evidence="2">Phosphoribosyltransferase domain-containing protein</fullName>
    </recommendedName>
</protein>
<comment type="similarity">
    <text evidence="1">Belongs to the ComF/GntX family.</text>
</comment>
<reference evidence="3 4" key="1">
    <citation type="submission" date="2011-08" db="EMBL/GenBank/DDBJ databases">
        <title>The Genome Sequence of Alistipes indistinctus YIT 12060.</title>
        <authorList>
            <consortium name="The Broad Institute Genome Sequencing Platform"/>
            <person name="Earl A."/>
            <person name="Ward D."/>
            <person name="Feldgarden M."/>
            <person name="Gevers D."/>
            <person name="Morotomi M."/>
            <person name="Young S.K."/>
            <person name="Zeng Q."/>
            <person name="Gargeya S."/>
            <person name="Fitzgerald M."/>
            <person name="Haas B."/>
            <person name="Abouelleil A."/>
            <person name="Alvarado L."/>
            <person name="Arachchi H.M."/>
            <person name="Berlin A."/>
            <person name="Brown A."/>
            <person name="Chapman S.B."/>
            <person name="Chen Z."/>
            <person name="Dunbar C."/>
            <person name="Freedman E."/>
            <person name="Gearin G."/>
            <person name="Gellesch M."/>
            <person name="Goldberg J."/>
            <person name="Griggs A."/>
            <person name="Gujja S."/>
            <person name="Heiman D."/>
            <person name="Howarth C."/>
            <person name="Larson L."/>
            <person name="Lui A."/>
            <person name="MacDonald P.J.P."/>
            <person name="Montmayeur A."/>
            <person name="Murphy C."/>
            <person name="Neiman D."/>
            <person name="Pearson M."/>
            <person name="Priest M."/>
            <person name="Roberts A."/>
            <person name="Saif S."/>
            <person name="Shea T."/>
            <person name="Shenoy N."/>
            <person name="Sisk P."/>
            <person name="Stolte C."/>
            <person name="Sykes S."/>
            <person name="Wortman J."/>
            <person name="Nusbaum C."/>
            <person name="Birren B."/>
        </authorList>
    </citation>
    <scope>NUCLEOTIDE SEQUENCE [LARGE SCALE GENOMIC DNA]</scope>
    <source>
        <strain evidence="3 4">YIT 12060</strain>
    </source>
</reference>
<dbReference type="InterPro" id="IPR000836">
    <property type="entry name" value="PRTase_dom"/>
</dbReference>
<dbReference type="PANTHER" id="PTHR47505:SF1">
    <property type="entry name" value="DNA UTILIZATION PROTEIN YHGH"/>
    <property type="match status" value="1"/>
</dbReference>
<dbReference type="Pfam" id="PF00156">
    <property type="entry name" value="Pribosyltran"/>
    <property type="match status" value="1"/>
</dbReference>
<evidence type="ECO:0000259" key="2">
    <source>
        <dbReference type="Pfam" id="PF00156"/>
    </source>
</evidence>
<dbReference type="CDD" id="cd06223">
    <property type="entry name" value="PRTases_typeI"/>
    <property type="match status" value="1"/>
</dbReference>
<dbReference type="GeneID" id="92816324"/>
<organism evidence="3 4">
    <name type="scientific">Alistipes indistinctus YIT 12060</name>
    <dbReference type="NCBI Taxonomy" id="742725"/>
    <lineage>
        <taxon>Bacteria</taxon>
        <taxon>Pseudomonadati</taxon>
        <taxon>Bacteroidota</taxon>
        <taxon>Bacteroidia</taxon>
        <taxon>Bacteroidales</taxon>
        <taxon>Rikenellaceae</taxon>
        <taxon>Alistipes</taxon>
    </lineage>
</organism>
<name>G5H6V4_9BACT</name>
<gene>
    <name evidence="3" type="ORF">HMPREF9450_00664</name>
</gene>
<keyword evidence="4" id="KW-1185">Reference proteome</keyword>
<sequence>MPGYFTEIFRLFFPERCAACGNVLPDGSYLLCPHCRWDMPLTGYCGVHDNPVYRKFGGLLPVAEASSWLFFVSHSRYRDMIHSFKYRGQWEISRKLGSLMGDALHESGLYDSVDAVVPVPLHSMRRLRRGYNQAEYLAEGIACGLGKPLCTGNVVRSRHNRSQASTRVRDERWDNVKNIFSVRHPEALDGRHILLVDDVLTTGATLISCAETILHACPSCRISVCTLAVSAHELFGRHSGGGL</sequence>
<dbReference type="AlphaFoldDB" id="G5H6V4"/>
<dbReference type="PATRIC" id="fig|742725.3.peg.720"/>
<dbReference type="STRING" id="742725.HMPREF9450_00664"/>
<accession>G5H6V4</accession>
<dbReference type="EMBL" id="ADLD01000008">
    <property type="protein sequence ID" value="EHB92951.1"/>
    <property type="molecule type" value="Genomic_DNA"/>
</dbReference>
<dbReference type="InterPro" id="IPR029057">
    <property type="entry name" value="PRTase-like"/>
</dbReference>
<dbReference type="OrthoDB" id="9779910at2"/>
<dbReference type="Gene3D" id="3.40.50.2020">
    <property type="match status" value="1"/>
</dbReference>
<dbReference type="PANTHER" id="PTHR47505">
    <property type="entry name" value="DNA UTILIZATION PROTEIN YHGH"/>
    <property type="match status" value="1"/>
</dbReference>
<evidence type="ECO:0000313" key="3">
    <source>
        <dbReference type="EMBL" id="EHB92951.1"/>
    </source>
</evidence>
<dbReference type="SUPFAM" id="SSF53271">
    <property type="entry name" value="PRTase-like"/>
    <property type="match status" value="1"/>
</dbReference>
<dbReference type="InterPro" id="IPR051910">
    <property type="entry name" value="ComF/GntX_DNA_util-trans"/>
</dbReference>
<proteinExistence type="inferred from homology"/>
<evidence type="ECO:0000256" key="1">
    <source>
        <dbReference type="ARBA" id="ARBA00008007"/>
    </source>
</evidence>
<dbReference type="Proteomes" id="UP000006008">
    <property type="component" value="Unassembled WGS sequence"/>
</dbReference>
<dbReference type="RefSeq" id="WP_009133470.1">
    <property type="nucleotide sequence ID" value="NZ_CP102250.1"/>
</dbReference>
<feature type="domain" description="Phosphoribosyltransferase" evidence="2">
    <location>
        <begin position="134"/>
        <end position="228"/>
    </location>
</feature>
<comment type="caution">
    <text evidence="3">The sequence shown here is derived from an EMBL/GenBank/DDBJ whole genome shotgun (WGS) entry which is preliminary data.</text>
</comment>
<dbReference type="eggNOG" id="COG1040">
    <property type="taxonomic scope" value="Bacteria"/>
</dbReference>